<dbReference type="AlphaFoldDB" id="F0EM00"/>
<name>F0EM00_ENTCA</name>
<comment type="caution">
    <text evidence="1">The sequence shown here is derived from an EMBL/GenBank/DDBJ whole genome shotgun (WGS) entry which is preliminary data.</text>
</comment>
<organism evidence="1 2">
    <name type="scientific">Enterococcus casseliflavus ATCC 12755</name>
    <dbReference type="NCBI Taxonomy" id="888066"/>
    <lineage>
        <taxon>Bacteria</taxon>
        <taxon>Bacillati</taxon>
        <taxon>Bacillota</taxon>
        <taxon>Bacilli</taxon>
        <taxon>Lactobacillales</taxon>
        <taxon>Enterococcaceae</taxon>
        <taxon>Enterococcus</taxon>
    </lineage>
</organism>
<reference evidence="1 2" key="1">
    <citation type="submission" date="2011-01" db="EMBL/GenBank/DDBJ databases">
        <authorList>
            <person name="Muzny D."/>
            <person name="Qin X."/>
            <person name="Deng J."/>
            <person name="Jiang H."/>
            <person name="Liu Y."/>
            <person name="Qu J."/>
            <person name="Song X.-Z."/>
            <person name="Zhang L."/>
            <person name="Thornton R."/>
            <person name="Coyle M."/>
            <person name="Francisco L."/>
            <person name="Jackson L."/>
            <person name="Javaid M."/>
            <person name="Korchina V."/>
            <person name="Kovar C."/>
            <person name="Mata R."/>
            <person name="Mathew T."/>
            <person name="Ngo R."/>
            <person name="Nguyen L."/>
            <person name="Nguyen N."/>
            <person name="Okwuonu G."/>
            <person name="Ongeri F."/>
            <person name="Pham C."/>
            <person name="Simmons D."/>
            <person name="Wilczek-Boney K."/>
            <person name="Hale W."/>
            <person name="Jakkamsetti A."/>
            <person name="Pham P."/>
            <person name="Ruth R."/>
            <person name="San Lucas F."/>
            <person name="Warren J."/>
            <person name="Zhang J."/>
            <person name="Zhao Z."/>
            <person name="Zhou C."/>
            <person name="Zhu D."/>
            <person name="Lee S."/>
            <person name="Bess C."/>
            <person name="Blankenburg K."/>
            <person name="Forbes L."/>
            <person name="Fu Q."/>
            <person name="Gubbala S."/>
            <person name="Hirani K."/>
            <person name="Jayaseelan J.C."/>
            <person name="Lara F."/>
            <person name="Munidasa M."/>
            <person name="Palculict T."/>
            <person name="Patil S."/>
            <person name="Pu L.-L."/>
            <person name="Saada N."/>
            <person name="Tang L."/>
            <person name="Weissenberger G."/>
            <person name="Zhu Y."/>
            <person name="Hemphill L."/>
            <person name="Shang Y."/>
            <person name="Youmans B."/>
            <person name="Ayvaz T."/>
            <person name="Ross M."/>
            <person name="Santibanez J."/>
            <person name="Aqrawi P."/>
            <person name="Gross S."/>
            <person name="Joshi V."/>
            <person name="Fowler G."/>
            <person name="Nazareth L."/>
            <person name="Reid J."/>
            <person name="Worley K."/>
            <person name="Petrosino J."/>
            <person name="Highlander S."/>
            <person name="Gibbs R."/>
        </authorList>
    </citation>
    <scope>NUCLEOTIDE SEQUENCE [LARGE SCALE GENOMIC DNA]</scope>
    <source>
        <strain evidence="1 2">ATCC 12755</strain>
    </source>
</reference>
<accession>F0EM00</accession>
<sequence>MNFVKSYKSFSAILRMTEKALHISNDSETISKSFLLTGLRQTLF</sequence>
<dbReference type="Proteomes" id="UP000004835">
    <property type="component" value="Unassembled WGS sequence"/>
</dbReference>
<dbReference type="HOGENOM" id="CLU_3215677_0_0_9"/>
<evidence type="ECO:0000313" key="1">
    <source>
        <dbReference type="EMBL" id="EGC68944.1"/>
    </source>
</evidence>
<evidence type="ECO:0000313" key="2">
    <source>
        <dbReference type="Proteomes" id="UP000004835"/>
    </source>
</evidence>
<gene>
    <name evidence="1" type="ORF">HMPREF9087_2442</name>
</gene>
<dbReference type="EMBL" id="AEWT01000022">
    <property type="protein sequence ID" value="EGC68944.1"/>
    <property type="molecule type" value="Genomic_DNA"/>
</dbReference>
<protein>
    <submittedName>
        <fullName evidence="1">Uncharacterized protein</fullName>
    </submittedName>
</protein>
<proteinExistence type="predicted"/>